<feature type="transmembrane region" description="Helical" evidence="1">
    <location>
        <begin position="98"/>
        <end position="120"/>
    </location>
</feature>
<proteinExistence type="predicted"/>
<sequence>MKGLQKVYHFLGLFNSPTQTKPFFKVSGVWVLFALYLVLTIVYKLTGFALFFINGLSPFFLENKWRMIRLSILLTFDGFTLLLASYALFLIFTSYYKFVKCCLVILVIWLLAALFDNLTLNVPHYLYEHDFTAGWTFEGMEYPVLMSVLFTIYCKYHLKVKAAVKRFWVRKFAGRISVKSTRINTLSQDKLTEVRGWLLVMAIHLTIMFVYNTYAFFSACFDLAERKPVTPTLLFSQNVMTFFSYMVSLMHLLTALVAAITLMALCMKKSAFKMWYYSFIGSSFLFPVTLAAICFWYQLQIASPMPAAMLAVLFAYPVALAFLALPYIAHSKRVRLTLIN</sequence>
<protein>
    <submittedName>
        <fullName evidence="2">Uncharacterized protein</fullName>
    </submittedName>
</protein>
<comment type="caution">
    <text evidence="2">The sequence shown here is derived from an EMBL/GenBank/DDBJ whole genome shotgun (WGS) entry which is preliminary data.</text>
</comment>
<feature type="transmembrane region" description="Helical" evidence="1">
    <location>
        <begin position="305"/>
        <end position="329"/>
    </location>
</feature>
<name>A0A423Y440_9ENTR</name>
<evidence type="ECO:0000313" key="2">
    <source>
        <dbReference type="EMBL" id="ROW64660.1"/>
    </source>
</evidence>
<dbReference type="AlphaFoldDB" id="A0A423Y440"/>
<organism evidence="2 3">
    <name type="scientific">Cronobacter malonaticus</name>
    <dbReference type="NCBI Taxonomy" id="413503"/>
    <lineage>
        <taxon>Bacteria</taxon>
        <taxon>Pseudomonadati</taxon>
        <taxon>Pseudomonadota</taxon>
        <taxon>Gammaproteobacteria</taxon>
        <taxon>Enterobacterales</taxon>
        <taxon>Enterobacteriaceae</taxon>
        <taxon>Cronobacter</taxon>
    </lineage>
</organism>
<keyword evidence="1" id="KW-0812">Transmembrane</keyword>
<reference evidence="2 3" key="1">
    <citation type="journal article" date="2018" name="Front. Microbiol.">
        <title>An Investigation of an Acute Gastroenteritis Outbreak: Cronobacter sakazakii, a Potential Cause of Food-Borne Illness.</title>
        <authorList>
            <person name="Yong W."/>
            <person name="Guo B."/>
            <person name="Shi X."/>
            <person name="Cheng T."/>
            <person name="Chen M."/>
            <person name="Jiang X."/>
            <person name="Ye Y."/>
            <person name="Wang J."/>
            <person name="Xie G."/>
            <person name="Ding J."/>
        </authorList>
    </citation>
    <scope>NUCLEOTIDE SEQUENCE [LARGE SCALE GENOMIC DNA]</scope>
    <source>
        <strain evidence="2 3">S1</strain>
    </source>
</reference>
<feature type="transmembrane region" description="Helical" evidence="1">
    <location>
        <begin position="274"/>
        <end position="299"/>
    </location>
</feature>
<feature type="transmembrane region" description="Helical" evidence="1">
    <location>
        <begin position="196"/>
        <end position="217"/>
    </location>
</feature>
<keyword evidence="1" id="KW-0472">Membrane</keyword>
<feature type="transmembrane region" description="Helical" evidence="1">
    <location>
        <begin position="72"/>
        <end position="91"/>
    </location>
</feature>
<gene>
    <name evidence="2" type="ORF">C3E80_00340</name>
</gene>
<feature type="transmembrane region" description="Helical" evidence="1">
    <location>
        <begin position="29"/>
        <end position="52"/>
    </location>
</feature>
<evidence type="ECO:0000256" key="1">
    <source>
        <dbReference type="SAM" id="Phobius"/>
    </source>
</evidence>
<feature type="transmembrane region" description="Helical" evidence="1">
    <location>
        <begin position="242"/>
        <end position="267"/>
    </location>
</feature>
<evidence type="ECO:0000313" key="3">
    <source>
        <dbReference type="Proteomes" id="UP000285793"/>
    </source>
</evidence>
<feature type="transmembrane region" description="Helical" evidence="1">
    <location>
        <begin position="140"/>
        <end position="158"/>
    </location>
</feature>
<keyword evidence="1" id="KW-1133">Transmembrane helix</keyword>
<accession>A0A423Y440</accession>
<dbReference type="RefSeq" id="WP_123947659.1">
    <property type="nucleotide sequence ID" value="NZ_PQJL01000001.1"/>
</dbReference>
<dbReference type="Proteomes" id="UP000285793">
    <property type="component" value="Unassembled WGS sequence"/>
</dbReference>
<dbReference type="EMBL" id="PQJL01000001">
    <property type="protein sequence ID" value="ROW64660.1"/>
    <property type="molecule type" value="Genomic_DNA"/>
</dbReference>